<organism evidence="1 2">
    <name type="scientific">Caldibacillus debilis</name>
    <dbReference type="NCBI Taxonomy" id="301148"/>
    <lineage>
        <taxon>Bacteria</taxon>
        <taxon>Bacillati</taxon>
        <taxon>Bacillota</taxon>
        <taxon>Bacilli</taxon>
        <taxon>Bacillales</taxon>
        <taxon>Bacillaceae</taxon>
        <taxon>Caldibacillus</taxon>
    </lineage>
</organism>
<evidence type="ECO:0000313" key="2">
    <source>
        <dbReference type="Proteomes" id="UP000075683"/>
    </source>
</evidence>
<gene>
    <name evidence="1" type="ORF">B4135_2100</name>
</gene>
<dbReference type="Proteomes" id="UP000075683">
    <property type="component" value="Unassembled WGS sequence"/>
</dbReference>
<proteinExistence type="predicted"/>
<name>A0A150M5I9_9BACI</name>
<dbReference type="STRING" id="301148.B4135_2100"/>
<sequence length="58" mass="6492">MHEGKFRLLLLTKQPIFLSPQGWGTAGGKALPLHCVDREKERSPRWEANPNGILQNPG</sequence>
<comment type="caution">
    <text evidence="1">The sequence shown here is derived from an EMBL/GenBank/DDBJ whole genome shotgun (WGS) entry which is preliminary data.</text>
</comment>
<evidence type="ECO:0000313" key="1">
    <source>
        <dbReference type="EMBL" id="KYD19369.1"/>
    </source>
</evidence>
<dbReference type="EMBL" id="LQYT01000042">
    <property type="protein sequence ID" value="KYD19369.1"/>
    <property type="molecule type" value="Genomic_DNA"/>
</dbReference>
<accession>A0A150M5I9</accession>
<dbReference type="AlphaFoldDB" id="A0A150M5I9"/>
<reference evidence="1 2" key="1">
    <citation type="submission" date="2016-01" db="EMBL/GenBank/DDBJ databases">
        <title>Draft Genome Sequences of Seven Thermophilic Sporeformers Isolated from Foods.</title>
        <authorList>
            <person name="Berendsen E.M."/>
            <person name="Wells-Bennik M.H."/>
            <person name="Krawcyk A.O."/>
            <person name="De Jong A."/>
            <person name="Holsappel S."/>
            <person name="Eijlander R.T."/>
            <person name="Kuipers O.P."/>
        </authorList>
    </citation>
    <scope>NUCLEOTIDE SEQUENCE [LARGE SCALE GENOMIC DNA]</scope>
    <source>
        <strain evidence="1 2">B4135</strain>
    </source>
</reference>
<protein>
    <submittedName>
        <fullName evidence="1">Uncharacterized protein</fullName>
    </submittedName>
</protein>